<dbReference type="InterPro" id="IPR036397">
    <property type="entry name" value="RNaseH_sf"/>
</dbReference>
<evidence type="ECO:0000313" key="2">
    <source>
        <dbReference type="Proteomes" id="UP000595437"/>
    </source>
</evidence>
<dbReference type="OrthoDB" id="2417635at2759"/>
<proteinExistence type="predicted"/>
<dbReference type="GO" id="GO:0003676">
    <property type="term" value="F:nucleic acid binding"/>
    <property type="evidence" value="ECO:0007669"/>
    <property type="project" value="InterPro"/>
</dbReference>
<protein>
    <submittedName>
        <fullName evidence="1">Uncharacterized protein</fullName>
    </submittedName>
</protein>
<organism evidence="1 2">
    <name type="scientific">Caligus rogercresseyi</name>
    <name type="common">Sea louse</name>
    <dbReference type="NCBI Taxonomy" id="217165"/>
    <lineage>
        <taxon>Eukaryota</taxon>
        <taxon>Metazoa</taxon>
        <taxon>Ecdysozoa</taxon>
        <taxon>Arthropoda</taxon>
        <taxon>Crustacea</taxon>
        <taxon>Multicrustacea</taxon>
        <taxon>Hexanauplia</taxon>
        <taxon>Copepoda</taxon>
        <taxon>Siphonostomatoida</taxon>
        <taxon>Caligidae</taxon>
        <taxon>Caligus</taxon>
    </lineage>
</organism>
<gene>
    <name evidence="1" type="ORF">FKW44_015925</name>
</gene>
<evidence type="ECO:0000313" key="1">
    <source>
        <dbReference type="EMBL" id="QQP41522.1"/>
    </source>
</evidence>
<dbReference type="EMBL" id="CP045899">
    <property type="protein sequence ID" value="QQP41522.1"/>
    <property type="molecule type" value="Genomic_DNA"/>
</dbReference>
<sequence length="110" mass="12076">MPTTRCSANYPESDYVWTQDGAPLHTASKCQEFCTIKMANFLVKEIWPSSSSDLDPLDNGVWSTLEKETNKIFLSNVDSLKDAIVAEWDKLSKSSSSCLQGLSTSCAGCN</sequence>
<dbReference type="Proteomes" id="UP000595437">
    <property type="component" value="Chromosome 10"/>
</dbReference>
<dbReference type="AlphaFoldDB" id="A0A7T8H105"/>
<keyword evidence="2" id="KW-1185">Reference proteome</keyword>
<dbReference type="Gene3D" id="3.30.420.10">
    <property type="entry name" value="Ribonuclease H-like superfamily/Ribonuclease H"/>
    <property type="match status" value="1"/>
</dbReference>
<accession>A0A7T8H105</accession>
<name>A0A7T8H105_CALRO</name>
<reference evidence="2" key="1">
    <citation type="submission" date="2021-01" db="EMBL/GenBank/DDBJ databases">
        <title>Caligus Genome Assembly.</title>
        <authorList>
            <person name="Gallardo-Escarate C."/>
        </authorList>
    </citation>
    <scope>NUCLEOTIDE SEQUENCE [LARGE SCALE GENOMIC DNA]</scope>
</reference>